<dbReference type="EMBL" id="JAAALK010000285">
    <property type="protein sequence ID" value="KAG8065313.1"/>
    <property type="molecule type" value="Genomic_DNA"/>
</dbReference>
<comment type="caution">
    <text evidence="2">The sequence shown here is derived from an EMBL/GenBank/DDBJ whole genome shotgun (WGS) entry which is preliminary data.</text>
</comment>
<evidence type="ECO:0000256" key="1">
    <source>
        <dbReference type="SAM" id="MobiDB-lite"/>
    </source>
</evidence>
<reference evidence="2" key="1">
    <citation type="journal article" date="2021" name="bioRxiv">
        <title>Whole Genome Assembly and Annotation of Northern Wild Rice, Zizania palustris L., Supports a Whole Genome Duplication in the Zizania Genus.</title>
        <authorList>
            <person name="Haas M."/>
            <person name="Kono T."/>
            <person name="Macchietto M."/>
            <person name="Millas R."/>
            <person name="McGilp L."/>
            <person name="Shao M."/>
            <person name="Duquette J."/>
            <person name="Hirsch C.N."/>
            <person name="Kimball J."/>
        </authorList>
    </citation>
    <scope>NUCLEOTIDE SEQUENCE</scope>
    <source>
        <tissue evidence="2">Fresh leaf tissue</tissue>
    </source>
</reference>
<name>A0A8J5VZG8_ZIZPA</name>
<dbReference type="AlphaFoldDB" id="A0A8J5VZG8"/>
<feature type="region of interest" description="Disordered" evidence="1">
    <location>
        <begin position="1"/>
        <end position="21"/>
    </location>
</feature>
<protein>
    <submittedName>
        <fullName evidence="2">Uncharacterized protein</fullName>
    </submittedName>
</protein>
<accession>A0A8J5VZG8</accession>
<evidence type="ECO:0000313" key="3">
    <source>
        <dbReference type="Proteomes" id="UP000729402"/>
    </source>
</evidence>
<gene>
    <name evidence="2" type="ORF">GUJ93_ZPchr0004g38795</name>
</gene>
<sequence length="89" mass="10094">MKLPTGTSKKGRGNKSGHVTMKLFQARPPFAIKDISRWAYERANSSNCLLPPPPSQLLSFEAEPLTSDSSYLSQFWEKDQARCQRHRKG</sequence>
<reference evidence="2" key="2">
    <citation type="submission" date="2021-02" db="EMBL/GenBank/DDBJ databases">
        <authorList>
            <person name="Kimball J.A."/>
            <person name="Haas M.W."/>
            <person name="Macchietto M."/>
            <person name="Kono T."/>
            <person name="Duquette J."/>
            <person name="Shao M."/>
        </authorList>
    </citation>
    <scope>NUCLEOTIDE SEQUENCE</scope>
    <source>
        <tissue evidence="2">Fresh leaf tissue</tissue>
    </source>
</reference>
<keyword evidence="3" id="KW-1185">Reference proteome</keyword>
<dbReference type="Proteomes" id="UP000729402">
    <property type="component" value="Unassembled WGS sequence"/>
</dbReference>
<organism evidence="2 3">
    <name type="scientific">Zizania palustris</name>
    <name type="common">Northern wild rice</name>
    <dbReference type="NCBI Taxonomy" id="103762"/>
    <lineage>
        <taxon>Eukaryota</taxon>
        <taxon>Viridiplantae</taxon>
        <taxon>Streptophyta</taxon>
        <taxon>Embryophyta</taxon>
        <taxon>Tracheophyta</taxon>
        <taxon>Spermatophyta</taxon>
        <taxon>Magnoliopsida</taxon>
        <taxon>Liliopsida</taxon>
        <taxon>Poales</taxon>
        <taxon>Poaceae</taxon>
        <taxon>BOP clade</taxon>
        <taxon>Oryzoideae</taxon>
        <taxon>Oryzeae</taxon>
        <taxon>Zizaniinae</taxon>
        <taxon>Zizania</taxon>
    </lineage>
</organism>
<proteinExistence type="predicted"/>
<evidence type="ECO:0000313" key="2">
    <source>
        <dbReference type="EMBL" id="KAG8065313.1"/>
    </source>
</evidence>